<feature type="region of interest" description="Disordered" evidence="1">
    <location>
        <begin position="392"/>
        <end position="418"/>
    </location>
</feature>
<evidence type="ECO:0000313" key="3">
    <source>
        <dbReference type="Proteomes" id="UP000683360"/>
    </source>
</evidence>
<dbReference type="OrthoDB" id="5989940at2759"/>
<dbReference type="PANTHER" id="PTHR46880">
    <property type="entry name" value="RAS-ASSOCIATING DOMAIN-CONTAINING PROTEIN"/>
    <property type="match status" value="1"/>
</dbReference>
<dbReference type="AlphaFoldDB" id="A0A8S3UD17"/>
<evidence type="ECO:0000313" key="2">
    <source>
        <dbReference type="EMBL" id="CAG2238804.1"/>
    </source>
</evidence>
<gene>
    <name evidence="2" type="ORF">MEDL_51205</name>
</gene>
<proteinExistence type="predicted"/>
<reference evidence="2" key="1">
    <citation type="submission" date="2021-03" db="EMBL/GenBank/DDBJ databases">
        <authorList>
            <person name="Bekaert M."/>
        </authorList>
    </citation>
    <scope>NUCLEOTIDE SEQUENCE</scope>
</reference>
<dbReference type="PANTHER" id="PTHR46880:SF5">
    <property type="entry name" value="DUF4371 DOMAIN-CONTAINING PROTEIN"/>
    <property type="match status" value="1"/>
</dbReference>
<keyword evidence="3" id="KW-1185">Reference proteome</keyword>
<sequence>MSNGGFIQYLDEFGSPVVNFLESRDVLSNSVSADSATLHQVLKDCIKDINGSNLCGLVTDGASTMTGKKNGLAARIKKEHPTVVSVHCICHRLALAYALKDSNLTEKVKTAIIKETGGIERLGFLELTPTEAQLKEATGKMAKYVEALINNLDERFDEAAPILAAFSVFDPCLLPDKIEPTFKHYGDEKIDDLGSHFLAGDEEAKNELSAEWMSFKYHILRLKKDVLEAGQEKKTTDVVLKRLLNLRNPSDKGYIFPRLSHIAAIILSCQPVNAWPERGASAVKRIKTRLRSTLKDNMLSGLLQVSINGPPVKKTTELVNNCVDNWYKSKPRRKLKGLAVAKVVTTAPAEVMETADAGVQANLNENDEEEMGRVRSKMSHILKLLNLTGFQDDADYDSEEDDNESEDSDEFDYDNVTL</sequence>
<organism evidence="2 3">
    <name type="scientific">Mytilus edulis</name>
    <name type="common">Blue mussel</name>
    <dbReference type="NCBI Taxonomy" id="6550"/>
    <lineage>
        <taxon>Eukaryota</taxon>
        <taxon>Metazoa</taxon>
        <taxon>Spiralia</taxon>
        <taxon>Lophotrochozoa</taxon>
        <taxon>Mollusca</taxon>
        <taxon>Bivalvia</taxon>
        <taxon>Autobranchia</taxon>
        <taxon>Pteriomorphia</taxon>
        <taxon>Mytilida</taxon>
        <taxon>Mytiloidea</taxon>
        <taxon>Mytilidae</taxon>
        <taxon>Mytilinae</taxon>
        <taxon>Mytilus</taxon>
    </lineage>
</organism>
<dbReference type="EMBL" id="CAJPWZ010002491">
    <property type="protein sequence ID" value="CAG2238804.1"/>
    <property type="molecule type" value="Genomic_DNA"/>
</dbReference>
<evidence type="ECO:0008006" key="4">
    <source>
        <dbReference type="Google" id="ProtNLM"/>
    </source>
</evidence>
<protein>
    <recommendedName>
        <fullName evidence="4">Zinc finger 862-like</fullName>
    </recommendedName>
</protein>
<accession>A0A8S3UD17</accession>
<dbReference type="InterPro" id="IPR012337">
    <property type="entry name" value="RNaseH-like_sf"/>
</dbReference>
<dbReference type="Proteomes" id="UP000683360">
    <property type="component" value="Unassembled WGS sequence"/>
</dbReference>
<comment type="caution">
    <text evidence="2">The sequence shown here is derived from an EMBL/GenBank/DDBJ whole genome shotgun (WGS) entry which is preliminary data.</text>
</comment>
<evidence type="ECO:0000256" key="1">
    <source>
        <dbReference type="SAM" id="MobiDB-lite"/>
    </source>
</evidence>
<name>A0A8S3UD17_MYTED</name>
<dbReference type="SUPFAM" id="SSF53098">
    <property type="entry name" value="Ribonuclease H-like"/>
    <property type="match status" value="1"/>
</dbReference>